<evidence type="ECO:0000256" key="2">
    <source>
        <dbReference type="ARBA" id="ARBA00009677"/>
    </source>
</evidence>
<dbReference type="OrthoDB" id="9792068at2"/>
<dbReference type="GO" id="GO:0030694">
    <property type="term" value="C:bacterial-type flagellum basal body, rod"/>
    <property type="evidence" value="ECO:0007669"/>
    <property type="project" value="InterPro"/>
</dbReference>
<dbReference type="EMBL" id="CVLB01000001">
    <property type="protein sequence ID" value="CRF33663.1"/>
    <property type="molecule type" value="Genomic_DNA"/>
</dbReference>
<evidence type="ECO:0000313" key="9">
    <source>
        <dbReference type="Proteomes" id="UP000043763"/>
    </source>
</evidence>
<keyword evidence="8" id="KW-0969">Cilium</keyword>
<evidence type="ECO:0000256" key="5">
    <source>
        <dbReference type="ARBA" id="ARBA00024934"/>
    </source>
</evidence>
<organism evidence="8 9">
    <name type="scientific">Brachyspira suanatina</name>
    <dbReference type="NCBI Taxonomy" id="381802"/>
    <lineage>
        <taxon>Bacteria</taxon>
        <taxon>Pseudomonadati</taxon>
        <taxon>Spirochaetota</taxon>
        <taxon>Spirochaetia</taxon>
        <taxon>Brachyspirales</taxon>
        <taxon>Brachyspiraceae</taxon>
        <taxon>Brachyspira</taxon>
    </lineage>
</organism>
<protein>
    <recommendedName>
        <fullName evidence="3 6">Flagellar basal body rod protein FlgB</fullName>
    </recommendedName>
</protein>
<evidence type="ECO:0000256" key="4">
    <source>
        <dbReference type="ARBA" id="ARBA00023143"/>
    </source>
</evidence>
<keyword evidence="9" id="KW-1185">Reference proteome</keyword>
<comment type="function">
    <text evidence="5 6">Structural component of flagellum, the bacterial motility apparatus. Part of the rod structure of flagellar basal body.</text>
</comment>
<dbReference type="GO" id="GO:0071978">
    <property type="term" value="P:bacterial-type flagellum-dependent swarming motility"/>
    <property type="evidence" value="ECO:0007669"/>
    <property type="project" value="TreeGrafter"/>
</dbReference>
<keyword evidence="4 6" id="KW-0975">Bacterial flagellum</keyword>
<dbReference type="RefSeq" id="WP_012670386.1">
    <property type="nucleotide sequence ID" value="NZ_CVLB01000001.1"/>
</dbReference>
<dbReference type="InterPro" id="IPR001444">
    <property type="entry name" value="Flag_bb_rod_N"/>
</dbReference>
<accession>A0A0G4K7K8</accession>
<evidence type="ECO:0000259" key="7">
    <source>
        <dbReference type="Pfam" id="PF00460"/>
    </source>
</evidence>
<dbReference type="NCBIfam" id="TIGR01396">
    <property type="entry name" value="FlgB"/>
    <property type="match status" value="1"/>
</dbReference>
<gene>
    <name evidence="8" type="ORF">BRSU_1587</name>
</gene>
<evidence type="ECO:0000313" key="8">
    <source>
        <dbReference type="EMBL" id="CRF33663.1"/>
    </source>
</evidence>
<comment type="subcellular location">
    <subcellularLocation>
        <location evidence="1 6">Bacterial flagellum basal body</location>
    </subcellularLocation>
</comment>
<keyword evidence="8" id="KW-0282">Flagellum</keyword>
<reference evidence="9" key="1">
    <citation type="submission" date="2015-04" db="EMBL/GenBank/DDBJ databases">
        <authorList>
            <person name="Mushtaq Mamoona"/>
        </authorList>
    </citation>
    <scope>NUCLEOTIDE SEQUENCE [LARGE SCALE GENOMIC DNA]</scope>
    <source>
        <strain evidence="9">AN4859/03</strain>
    </source>
</reference>
<evidence type="ECO:0000256" key="1">
    <source>
        <dbReference type="ARBA" id="ARBA00004117"/>
    </source>
</evidence>
<evidence type="ECO:0000256" key="6">
    <source>
        <dbReference type="PIRNR" id="PIRNR002889"/>
    </source>
</evidence>
<dbReference type="PANTHER" id="PTHR30435:SF12">
    <property type="entry name" value="FLAGELLAR BASAL BODY ROD PROTEIN FLGB"/>
    <property type="match status" value="1"/>
</dbReference>
<dbReference type="InterPro" id="IPR006300">
    <property type="entry name" value="FlgB"/>
</dbReference>
<sequence length="142" mass="16519">MSMFADTTYAKTMTVAKKLLNVYGLRAEVIADNIANVSTPNFKRSDVTFEYQLARALDSENYNGMEAKRTDSRHFPFHMPMDYKQVSPTITVDYDTSYRNDKNNVDIDKEMAEEAKNTLRYQMFTQIVNAQYREIRRMIGNA</sequence>
<dbReference type="AlphaFoldDB" id="A0A0G4K7K8"/>
<dbReference type="GeneID" id="44969559"/>
<dbReference type="Proteomes" id="UP000043763">
    <property type="component" value="Unassembled WGS sequence"/>
</dbReference>
<comment type="similarity">
    <text evidence="2 6">Belongs to the flagella basal body rod proteins family.</text>
</comment>
<name>A0A0G4K7K8_9SPIR</name>
<comment type="subunit">
    <text evidence="6">The basal body constitutes a major portion of the flagellar organelle and consists of a number of rings mounted on a central rod.</text>
</comment>
<evidence type="ECO:0000256" key="3">
    <source>
        <dbReference type="ARBA" id="ARBA00014376"/>
    </source>
</evidence>
<dbReference type="Pfam" id="PF00460">
    <property type="entry name" value="Flg_bb_rod"/>
    <property type="match status" value="1"/>
</dbReference>
<dbReference type="PANTHER" id="PTHR30435">
    <property type="entry name" value="FLAGELLAR PROTEIN"/>
    <property type="match status" value="1"/>
</dbReference>
<proteinExistence type="inferred from homology"/>
<dbReference type="PIRSF" id="PIRSF002889">
    <property type="entry name" value="Rod_FlgB"/>
    <property type="match status" value="1"/>
</dbReference>
<keyword evidence="8" id="KW-0966">Cell projection</keyword>
<feature type="domain" description="Flagellar basal body rod protein N-terminal" evidence="7">
    <location>
        <begin position="28"/>
        <end position="43"/>
    </location>
</feature>